<evidence type="ECO:0000256" key="8">
    <source>
        <dbReference type="ARBA" id="ARBA00023211"/>
    </source>
</evidence>
<dbReference type="EMBL" id="JBJKBG010000003">
    <property type="protein sequence ID" value="KAL3747097.1"/>
    <property type="molecule type" value="Genomic_DNA"/>
</dbReference>
<dbReference type="Gene3D" id="2.60.120.10">
    <property type="entry name" value="Jelly Rolls"/>
    <property type="match status" value="1"/>
</dbReference>
<accession>A0ABD3LB88</accession>
<evidence type="ECO:0000259" key="13">
    <source>
        <dbReference type="Pfam" id="PF00190"/>
    </source>
</evidence>
<dbReference type="InterPro" id="IPR006045">
    <property type="entry name" value="Cupin_1"/>
</dbReference>
<dbReference type="InterPro" id="IPR011051">
    <property type="entry name" value="RmlC_Cupin_sf"/>
</dbReference>
<keyword evidence="3 11" id="KW-0052">Apoplast</keyword>
<keyword evidence="6 11" id="KW-0732">Signal</keyword>
<feature type="domain" description="Cupin type-1" evidence="13">
    <location>
        <begin position="1"/>
        <end position="59"/>
    </location>
</feature>
<evidence type="ECO:0000256" key="1">
    <source>
        <dbReference type="ARBA" id="ARBA00004271"/>
    </source>
</evidence>
<feature type="binding site" evidence="9">
    <location>
        <position position="4"/>
    </location>
    <ligand>
        <name>oxalate</name>
        <dbReference type="ChEBI" id="CHEBI:30623"/>
    </ligand>
</feature>
<sequence length="77" mass="8584">MHSHPGNSKVLLVFQRLICAEFILSSANIVYLKNINKGDSMIFPRGLLHFQLNIGKSPTPGLQILDFALFANNFPSK</sequence>
<keyword evidence="15" id="KW-1185">Reference proteome</keyword>
<evidence type="ECO:0000256" key="4">
    <source>
        <dbReference type="ARBA" id="ARBA00022525"/>
    </source>
</evidence>
<keyword evidence="12" id="KW-1133">Transmembrane helix</keyword>
<dbReference type="InterPro" id="IPR001929">
    <property type="entry name" value="Germin"/>
</dbReference>
<dbReference type="PRINTS" id="PR00325">
    <property type="entry name" value="GERMIN"/>
</dbReference>
<reference evidence="14 15" key="1">
    <citation type="submission" date="2024-11" db="EMBL/GenBank/DDBJ databases">
        <title>Chromosome-level genome assembly of Eucalyptus globulus Labill. provides insights into its genome evolution.</title>
        <authorList>
            <person name="Li X."/>
        </authorList>
    </citation>
    <scope>NUCLEOTIDE SEQUENCE [LARGE SCALE GENOMIC DNA]</scope>
    <source>
        <strain evidence="14">CL2024</strain>
        <tissue evidence="14">Fresh tender leaves</tissue>
    </source>
</reference>
<evidence type="ECO:0000256" key="10">
    <source>
        <dbReference type="PIRSR" id="PIRSR601929-2"/>
    </source>
</evidence>
<dbReference type="Proteomes" id="UP001634007">
    <property type="component" value="Unassembled WGS sequence"/>
</dbReference>
<keyword evidence="4 11" id="KW-0964">Secreted</keyword>
<keyword evidence="5 9" id="KW-0479">Metal-binding</keyword>
<name>A0ABD3LB88_EUCGL</name>
<evidence type="ECO:0000313" key="14">
    <source>
        <dbReference type="EMBL" id="KAL3747097.1"/>
    </source>
</evidence>
<feature type="binding site" evidence="10">
    <location>
        <position position="4"/>
    </location>
    <ligand>
        <name>Mn(2+)</name>
        <dbReference type="ChEBI" id="CHEBI:29035"/>
    </ligand>
</feature>
<evidence type="ECO:0000256" key="3">
    <source>
        <dbReference type="ARBA" id="ARBA00022523"/>
    </source>
</evidence>
<feature type="chain" id="PRO_5044535461" description="Germin-like protein" evidence="11">
    <location>
        <begin position="21"/>
        <end position="77"/>
    </location>
</feature>
<feature type="binding site" evidence="10">
    <location>
        <position position="2"/>
    </location>
    <ligand>
        <name>Mn(2+)</name>
        <dbReference type="ChEBI" id="CHEBI:29035"/>
    </ligand>
</feature>
<proteinExistence type="inferred from homology"/>
<evidence type="ECO:0000256" key="12">
    <source>
        <dbReference type="SAM" id="Phobius"/>
    </source>
</evidence>
<protein>
    <recommendedName>
        <fullName evidence="11">Germin-like protein</fullName>
    </recommendedName>
</protein>
<keyword evidence="12" id="KW-0812">Transmembrane</keyword>
<evidence type="ECO:0000256" key="2">
    <source>
        <dbReference type="ARBA" id="ARBA00007456"/>
    </source>
</evidence>
<dbReference type="InterPro" id="IPR014710">
    <property type="entry name" value="RmlC-like_jellyroll"/>
</dbReference>
<evidence type="ECO:0000256" key="9">
    <source>
        <dbReference type="PIRSR" id="PIRSR601929-1"/>
    </source>
</evidence>
<dbReference type="GO" id="GO:0048046">
    <property type="term" value="C:apoplast"/>
    <property type="evidence" value="ECO:0007669"/>
    <property type="project" value="UniProtKB-SubCell"/>
</dbReference>
<organism evidence="14 15">
    <name type="scientific">Eucalyptus globulus</name>
    <name type="common">Tasmanian blue gum</name>
    <dbReference type="NCBI Taxonomy" id="34317"/>
    <lineage>
        <taxon>Eukaryota</taxon>
        <taxon>Viridiplantae</taxon>
        <taxon>Streptophyta</taxon>
        <taxon>Embryophyta</taxon>
        <taxon>Tracheophyta</taxon>
        <taxon>Spermatophyta</taxon>
        <taxon>Magnoliopsida</taxon>
        <taxon>eudicotyledons</taxon>
        <taxon>Gunneridae</taxon>
        <taxon>Pentapetalae</taxon>
        <taxon>rosids</taxon>
        <taxon>malvids</taxon>
        <taxon>Myrtales</taxon>
        <taxon>Myrtaceae</taxon>
        <taxon>Myrtoideae</taxon>
        <taxon>Eucalypteae</taxon>
        <taxon>Eucalyptus</taxon>
    </lineage>
</organism>
<feature type="binding site" evidence="10">
    <location>
        <position position="49"/>
    </location>
    <ligand>
        <name>Mn(2+)</name>
        <dbReference type="ChEBI" id="CHEBI:29035"/>
    </ligand>
</feature>
<comment type="subcellular location">
    <subcellularLocation>
        <location evidence="1 11">Secreted</location>
        <location evidence="1 11">Extracellular space</location>
        <location evidence="1 11">Apoplast</location>
    </subcellularLocation>
</comment>
<evidence type="ECO:0000313" key="15">
    <source>
        <dbReference type="Proteomes" id="UP001634007"/>
    </source>
</evidence>
<keyword evidence="7" id="KW-0325">Glycoprotein</keyword>
<comment type="caution">
    <text evidence="14">The sequence shown here is derived from an EMBL/GenBank/DDBJ whole genome shotgun (WGS) entry which is preliminary data.</text>
</comment>
<feature type="transmembrane region" description="Helical" evidence="12">
    <location>
        <begin position="12"/>
        <end position="32"/>
    </location>
</feature>
<keyword evidence="8 9" id="KW-0464">Manganese</keyword>
<dbReference type="GO" id="GO:0030145">
    <property type="term" value="F:manganese ion binding"/>
    <property type="evidence" value="ECO:0007669"/>
    <property type="project" value="UniProtKB-UniRule"/>
</dbReference>
<evidence type="ECO:0000256" key="5">
    <source>
        <dbReference type="ARBA" id="ARBA00022723"/>
    </source>
</evidence>
<keyword evidence="12" id="KW-0472">Membrane</keyword>
<evidence type="ECO:0000256" key="6">
    <source>
        <dbReference type="ARBA" id="ARBA00022729"/>
    </source>
</evidence>
<evidence type="ECO:0000256" key="7">
    <source>
        <dbReference type="ARBA" id="ARBA00023180"/>
    </source>
</evidence>
<evidence type="ECO:0000256" key="11">
    <source>
        <dbReference type="RuleBase" id="RU366015"/>
    </source>
</evidence>
<dbReference type="Pfam" id="PF00190">
    <property type="entry name" value="Cupin_1"/>
    <property type="match status" value="1"/>
</dbReference>
<feature type="signal peptide" evidence="11">
    <location>
        <begin position="1"/>
        <end position="20"/>
    </location>
</feature>
<dbReference type="PANTHER" id="PTHR31238">
    <property type="entry name" value="GERMIN-LIKE PROTEIN SUBFAMILY 3 MEMBER 3"/>
    <property type="match status" value="1"/>
</dbReference>
<dbReference type="AlphaFoldDB" id="A0ABD3LB88"/>
<gene>
    <name evidence="14" type="ORF">ACJRO7_015954</name>
</gene>
<dbReference type="SUPFAM" id="SSF51182">
    <property type="entry name" value="RmlC-like cupins"/>
    <property type="match status" value="1"/>
</dbReference>
<comment type="similarity">
    <text evidence="2 11">Belongs to the germin family.</text>
</comment>